<dbReference type="Pfam" id="PF00266">
    <property type="entry name" value="Aminotran_5"/>
    <property type="match status" value="1"/>
</dbReference>
<dbReference type="InterPro" id="IPR015424">
    <property type="entry name" value="PyrdxlP-dep_Trfase"/>
</dbReference>
<dbReference type="EMBL" id="CAJOBR010006761">
    <property type="protein sequence ID" value="CAF4850640.1"/>
    <property type="molecule type" value="Genomic_DNA"/>
</dbReference>
<reference evidence="4" key="1">
    <citation type="submission" date="2021-02" db="EMBL/GenBank/DDBJ databases">
        <authorList>
            <person name="Nowell W R."/>
        </authorList>
    </citation>
    <scope>NUCLEOTIDE SEQUENCE</scope>
</reference>
<dbReference type="AlphaFoldDB" id="A0A818NQH4"/>
<sequence length="739" mass="83387">MFQSVDDSSNFFESLANTGVEVLQYFRSYDWDVEAATNAFLDNLQQQRTQQASNLHSSSLNSDPSTPESFNENNGHSSQAGVSNDYRQTTNSSSLSSQQLNHPPHQTTNVDLPGKTSFDEHCNCFISNTNGTFPFFPDIRQHYHDRRHIPHCVNSNIIGNNLIIQTPWGNRKAIYADYTATGRSLLCVEQYIIKYVLPYYANTHSEHSAFAATTTHFRESSRSLIKKCVNCNDDDVVIFTGSGSTGAINKMVGVLQLRDITIRNQYVVFVSTTEHHSNILPWQETGVEFIRIPNNLQGLLDQENLERQLGSYHKKKKIICTFSAASNVTGVLADVNDISELVHTYDGLIFWDYAAAAPHVPIDMNPSSIAAKDAVFISAHKFVGGPGATGLLIAKKKTFENAVPAGPGGGTVNYVTRTLIEYVHDIETREESGTPNILGSIRAGLVFALKNTVGHEIIVAREDELVVRFIQQFRNSEKLIILGPLDVPRLAIFSFLIYVPLIGKYLHHNFVCSLLNDLFGIQVRSGCSCAGPYVLDLLKIDEKTANIYTRFITENPSRRIDDDNSEIPQNALMKPGFTRLNLSYFIDDNEVNYILKAVDFISKYGWRFLPLYTYNTRTAIWRSRHMPMEDQFNIAHQPETTSTSISSHHFARQISLVNSSLLSTDDPFQQAETLSNGIAQYVYKHLEFIVDAPMNIPERHQSLIWFIEPNEAVLELLFELRNQQQKSRTDVPFRAQYRS</sequence>
<dbReference type="PANTHER" id="PTHR43686:SF1">
    <property type="entry name" value="AMINOTRAN_5 DOMAIN-CONTAINING PROTEIN"/>
    <property type="match status" value="1"/>
</dbReference>
<dbReference type="SUPFAM" id="SSF53383">
    <property type="entry name" value="PLP-dependent transferases"/>
    <property type="match status" value="1"/>
</dbReference>
<evidence type="ECO:0000313" key="7">
    <source>
        <dbReference type="Proteomes" id="UP000663833"/>
    </source>
</evidence>
<accession>A0A818NQH4</accession>
<name>A0A818NQH4_9BILA</name>
<feature type="compositionally biased region" description="Low complexity" evidence="1">
    <location>
        <begin position="88"/>
        <end position="101"/>
    </location>
</feature>
<dbReference type="Gene3D" id="3.40.640.10">
    <property type="entry name" value="Type I PLP-dependent aspartate aminotransferase-like (Major domain)"/>
    <property type="match status" value="1"/>
</dbReference>
<evidence type="ECO:0000313" key="6">
    <source>
        <dbReference type="EMBL" id="CAF4850640.1"/>
    </source>
</evidence>
<evidence type="ECO:0000259" key="2">
    <source>
        <dbReference type="Pfam" id="PF00266"/>
    </source>
</evidence>
<evidence type="ECO:0000313" key="4">
    <source>
        <dbReference type="EMBL" id="CAF3607490.1"/>
    </source>
</evidence>
<protein>
    <recommendedName>
        <fullName evidence="2">Aminotransferase class V domain-containing protein</fullName>
    </recommendedName>
</protein>
<dbReference type="InterPro" id="IPR015422">
    <property type="entry name" value="PyrdxlP-dep_Trfase_small"/>
</dbReference>
<dbReference type="Proteomes" id="UP000663833">
    <property type="component" value="Unassembled WGS sequence"/>
</dbReference>
<dbReference type="Proteomes" id="UP000663851">
    <property type="component" value="Unassembled WGS sequence"/>
</dbReference>
<dbReference type="InterPro" id="IPR015421">
    <property type="entry name" value="PyrdxlP-dep_Trfase_major"/>
</dbReference>
<organism evidence="4 7">
    <name type="scientific">Rotaria socialis</name>
    <dbReference type="NCBI Taxonomy" id="392032"/>
    <lineage>
        <taxon>Eukaryota</taxon>
        <taxon>Metazoa</taxon>
        <taxon>Spiralia</taxon>
        <taxon>Gnathifera</taxon>
        <taxon>Rotifera</taxon>
        <taxon>Eurotatoria</taxon>
        <taxon>Bdelloidea</taxon>
        <taxon>Philodinida</taxon>
        <taxon>Philodinidae</taxon>
        <taxon>Rotaria</taxon>
    </lineage>
</organism>
<feature type="compositionally biased region" description="Polar residues" evidence="1">
    <location>
        <begin position="47"/>
        <end position="87"/>
    </location>
</feature>
<dbReference type="Proteomes" id="UP000663872">
    <property type="component" value="Unassembled WGS sequence"/>
</dbReference>
<proteinExistence type="predicted"/>
<dbReference type="InterPro" id="IPR000192">
    <property type="entry name" value="Aminotrans_V_dom"/>
</dbReference>
<evidence type="ECO:0000313" key="3">
    <source>
        <dbReference type="EMBL" id="CAF3369458.1"/>
    </source>
</evidence>
<feature type="domain" description="Aminotransferase class V" evidence="2">
    <location>
        <begin position="174"/>
        <end position="534"/>
    </location>
</feature>
<evidence type="ECO:0000313" key="5">
    <source>
        <dbReference type="EMBL" id="CAF4530142.1"/>
    </source>
</evidence>
<gene>
    <name evidence="3" type="ORF">GRG538_LOCUS7174</name>
    <name evidence="5" type="ORF">HFQ381_LOCUS29673</name>
    <name evidence="4" type="ORF">LUA448_LOCUS30758</name>
    <name evidence="6" type="ORF">QYT958_LOCUS27145</name>
</gene>
<feature type="region of interest" description="Disordered" evidence="1">
    <location>
        <begin position="47"/>
        <end position="113"/>
    </location>
</feature>
<dbReference type="EMBL" id="CAJOBO010004796">
    <property type="protein sequence ID" value="CAF4530142.1"/>
    <property type="molecule type" value="Genomic_DNA"/>
</dbReference>
<dbReference type="EMBL" id="CAJNYD010004526">
    <property type="protein sequence ID" value="CAF3607490.1"/>
    <property type="molecule type" value="Genomic_DNA"/>
</dbReference>
<evidence type="ECO:0000256" key="1">
    <source>
        <dbReference type="SAM" id="MobiDB-lite"/>
    </source>
</evidence>
<dbReference type="PANTHER" id="PTHR43686">
    <property type="entry name" value="SULFURTRANSFERASE-RELATED"/>
    <property type="match status" value="1"/>
</dbReference>
<dbReference type="Proteomes" id="UP000663848">
    <property type="component" value="Unassembled WGS sequence"/>
</dbReference>
<dbReference type="EMBL" id="CAJNYT010000762">
    <property type="protein sequence ID" value="CAF3369458.1"/>
    <property type="molecule type" value="Genomic_DNA"/>
</dbReference>
<comment type="caution">
    <text evidence="4">The sequence shown here is derived from an EMBL/GenBank/DDBJ whole genome shotgun (WGS) entry which is preliminary data.</text>
</comment>
<dbReference type="Gene3D" id="3.90.1150.10">
    <property type="entry name" value="Aspartate Aminotransferase, domain 1"/>
    <property type="match status" value="1"/>
</dbReference>